<gene>
    <name evidence="2" type="ORF">UFOVP1087_42</name>
    <name evidence="3" type="ORF">UFOVP1534_3</name>
    <name evidence="1" type="ORF">UFOVP910_12</name>
</gene>
<dbReference type="SUPFAM" id="SSF46785">
    <property type="entry name" value="Winged helix' DNA-binding domain"/>
    <property type="match status" value="1"/>
</dbReference>
<dbReference type="InterPro" id="IPR036388">
    <property type="entry name" value="WH-like_DNA-bd_sf"/>
</dbReference>
<evidence type="ECO:0000313" key="3">
    <source>
        <dbReference type="EMBL" id="CAB5228182.1"/>
    </source>
</evidence>
<dbReference type="Gene3D" id="1.10.10.10">
    <property type="entry name" value="Winged helix-like DNA-binding domain superfamily/Winged helix DNA-binding domain"/>
    <property type="match status" value="1"/>
</dbReference>
<dbReference type="EMBL" id="LR797040">
    <property type="protein sequence ID" value="CAB4183147.1"/>
    <property type="molecule type" value="Genomic_DNA"/>
</dbReference>
<evidence type="ECO:0000313" key="2">
    <source>
        <dbReference type="EMBL" id="CAB4183147.1"/>
    </source>
</evidence>
<dbReference type="InterPro" id="IPR036390">
    <property type="entry name" value="WH_DNA-bd_sf"/>
</dbReference>
<evidence type="ECO:0000313" key="1">
    <source>
        <dbReference type="EMBL" id="CAB4169916.1"/>
    </source>
</evidence>
<protein>
    <submittedName>
        <fullName evidence="2">MarR Transcriptional regulators</fullName>
    </submittedName>
</protein>
<reference evidence="2" key="1">
    <citation type="submission" date="2020-05" db="EMBL/GenBank/DDBJ databases">
        <authorList>
            <person name="Chiriac C."/>
            <person name="Salcher M."/>
            <person name="Ghai R."/>
            <person name="Kavagutti S V."/>
        </authorList>
    </citation>
    <scope>NUCLEOTIDE SEQUENCE</scope>
</reference>
<dbReference type="EMBL" id="LR796849">
    <property type="protein sequence ID" value="CAB4169916.1"/>
    <property type="molecule type" value="Genomic_DNA"/>
</dbReference>
<dbReference type="EMBL" id="LR798386">
    <property type="protein sequence ID" value="CAB5228182.1"/>
    <property type="molecule type" value="Genomic_DNA"/>
</dbReference>
<sequence length="124" mass="14301">MIDKKHAMTPSFDMDDRKHLDKVFSLLQTFRQLDSTMPLQLAYTFLLCATYEGESVGDIARRAGFAISTTSRHILDLGEYDRQKNPGYGLVETRIDPMELRRKTIHLTPKGRNLLNQIITTMRL</sequence>
<organism evidence="2">
    <name type="scientific">uncultured Caudovirales phage</name>
    <dbReference type="NCBI Taxonomy" id="2100421"/>
    <lineage>
        <taxon>Viruses</taxon>
        <taxon>Duplodnaviria</taxon>
        <taxon>Heunggongvirae</taxon>
        <taxon>Uroviricota</taxon>
        <taxon>Caudoviricetes</taxon>
        <taxon>Peduoviridae</taxon>
        <taxon>Maltschvirus</taxon>
        <taxon>Maltschvirus maltsch</taxon>
    </lineage>
</organism>
<accession>A0A6J5QKW1</accession>
<name>A0A6J5QKW1_9CAUD</name>
<proteinExistence type="predicted"/>